<reference evidence="1" key="2">
    <citation type="journal article" date="2015" name="Fish Shellfish Immunol.">
        <title>Early steps in the European eel (Anguilla anguilla)-Vibrio vulnificus interaction in the gills: Role of the RtxA13 toxin.</title>
        <authorList>
            <person name="Callol A."/>
            <person name="Pajuelo D."/>
            <person name="Ebbesson L."/>
            <person name="Teles M."/>
            <person name="MacKenzie S."/>
            <person name="Amaro C."/>
        </authorList>
    </citation>
    <scope>NUCLEOTIDE SEQUENCE</scope>
</reference>
<name>A0A0E9Q290_ANGAN</name>
<reference evidence="1" key="1">
    <citation type="submission" date="2014-11" db="EMBL/GenBank/DDBJ databases">
        <authorList>
            <person name="Amaro Gonzalez C."/>
        </authorList>
    </citation>
    <scope>NUCLEOTIDE SEQUENCE</scope>
</reference>
<organism evidence="1">
    <name type="scientific">Anguilla anguilla</name>
    <name type="common">European freshwater eel</name>
    <name type="synonym">Muraena anguilla</name>
    <dbReference type="NCBI Taxonomy" id="7936"/>
    <lineage>
        <taxon>Eukaryota</taxon>
        <taxon>Metazoa</taxon>
        <taxon>Chordata</taxon>
        <taxon>Craniata</taxon>
        <taxon>Vertebrata</taxon>
        <taxon>Euteleostomi</taxon>
        <taxon>Actinopterygii</taxon>
        <taxon>Neopterygii</taxon>
        <taxon>Teleostei</taxon>
        <taxon>Anguilliformes</taxon>
        <taxon>Anguillidae</taxon>
        <taxon>Anguilla</taxon>
    </lineage>
</organism>
<dbReference type="EMBL" id="GBXM01097728">
    <property type="protein sequence ID" value="JAH10849.1"/>
    <property type="molecule type" value="Transcribed_RNA"/>
</dbReference>
<sequence>MRISDEKYSGRMAAQILHWRRDLLQQWEPLVRQDSAGD</sequence>
<proteinExistence type="predicted"/>
<accession>A0A0E9Q290</accession>
<dbReference type="AlphaFoldDB" id="A0A0E9Q290"/>
<protein>
    <submittedName>
        <fullName evidence="1">Uncharacterized protein</fullName>
    </submittedName>
</protein>
<evidence type="ECO:0000313" key="1">
    <source>
        <dbReference type="EMBL" id="JAH10849.1"/>
    </source>
</evidence>